<dbReference type="Pfam" id="PF14200">
    <property type="entry name" value="RicinB_lectin_2"/>
    <property type="match status" value="1"/>
</dbReference>
<evidence type="ECO:0000313" key="3">
    <source>
        <dbReference type="Proteomes" id="UP000012174"/>
    </source>
</evidence>
<dbReference type="EMBL" id="KB707450">
    <property type="protein sequence ID" value="EMR62319.1"/>
    <property type="molecule type" value="Genomic_DNA"/>
</dbReference>
<keyword evidence="3" id="KW-1185">Reference proteome</keyword>
<proteinExistence type="predicted"/>
<dbReference type="Gene3D" id="2.80.10.50">
    <property type="match status" value="1"/>
</dbReference>
<protein>
    <submittedName>
        <fullName evidence="2">Agglutinin ssa-like protein</fullName>
    </submittedName>
</protein>
<feature type="domain" description="Ricin B lectin" evidence="1">
    <location>
        <begin position="46"/>
        <end position="139"/>
    </location>
</feature>
<dbReference type="AlphaFoldDB" id="M7S874"/>
<dbReference type="Proteomes" id="UP000012174">
    <property type="component" value="Unassembled WGS sequence"/>
</dbReference>
<dbReference type="OrthoDB" id="4476188at2759"/>
<evidence type="ECO:0000259" key="1">
    <source>
        <dbReference type="Pfam" id="PF14200"/>
    </source>
</evidence>
<dbReference type="InterPro" id="IPR035992">
    <property type="entry name" value="Ricin_B-like_lectins"/>
</dbReference>
<accession>M7S874</accession>
<reference evidence="3" key="1">
    <citation type="journal article" date="2013" name="Genome Announc.">
        <title>Draft genome sequence of the grapevine dieback fungus Eutypa lata UCR-EL1.</title>
        <authorList>
            <person name="Blanco-Ulate B."/>
            <person name="Rolshausen P.E."/>
            <person name="Cantu D."/>
        </authorList>
    </citation>
    <scope>NUCLEOTIDE SEQUENCE [LARGE SCALE GENOMIC DNA]</scope>
    <source>
        <strain evidence="3">UCR-EL1</strain>
    </source>
</reference>
<dbReference type="HOGENOM" id="CLU_143025_0_0_1"/>
<dbReference type="InterPro" id="IPR000772">
    <property type="entry name" value="Ricin_B_lectin"/>
</dbReference>
<dbReference type="SUPFAM" id="SSF50370">
    <property type="entry name" value="Ricin B-like lectins"/>
    <property type="match status" value="1"/>
</dbReference>
<organism evidence="2 3">
    <name type="scientific">Eutypa lata (strain UCR-EL1)</name>
    <name type="common">Grapevine dieback disease fungus</name>
    <name type="synonym">Eutypa armeniacae</name>
    <dbReference type="NCBI Taxonomy" id="1287681"/>
    <lineage>
        <taxon>Eukaryota</taxon>
        <taxon>Fungi</taxon>
        <taxon>Dikarya</taxon>
        <taxon>Ascomycota</taxon>
        <taxon>Pezizomycotina</taxon>
        <taxon>Sordariomycetes</taxon>
        <taxon>Xylariomycetidae</taxon>
        <taxon>Xylariales</taxon>
        <taxon>Diatrypaceae</taxon>
        <taxon>Eutypa</taxon>
    </lineage>
</organism>
<dbReference type="OMA" id="GNGAFYI"/>
<dbReference type="eggNOG" id="ENOG502SZYQ">
    <property type="taxonomic scope" value="Eukaryota"/>
</dbReference>
<sequence>MGFSGPGIYEIVPYQAPNLSMNAWDGLMQAGAEVKTYNRNQDDPSTNALWQLALVSGSGDSGEYLIINVRTGFFLTATSDKKVTTTPQISPTDPSCHWTIKSMPANGYDVYTVNNKVSSRGQLNVTGSSNKSGTEIIAWPIENTDNTKWYFESH</sequence>
<name>M7S874_EUTLA</name>
<dbReference type="KEGG" id="ela:UCREL1_10741"/>
<gene>
    <name evidence="2" type="ORF">UCREL1_10741</name>
</gene>
<evidence type="ECO:0000313" key="2">
    <source>
        <dbReference type="EMBL" id="EMR62319.1"/>
    </source>
</evidence>